<evidence type="ECO:0000313" key="7">
    <source>
        <dbReference type="Proteomes" id="UP001605036"/>
    </source>
</evidence>
<keyword evidence="1" id="KW-0560">Oxidoreductase</keyword>
<dbReference type="InterPro" id="IPR036188">
    <property type="entry name" value="FAD/NAD-bd_sf"/>
</dbReference>
<keyword evidence="7" id="KW-1185">Reference proteome</keyword>
<evidence type="ECO:0000313" key="6">
    <source>
        <dbReference type="EMBL" id="KAL2651565.1"/>
    </source>
</evidence>
<dbReference type="Gene3D" id="3.50.50.60">
    <property type="entry name" value="FAD/NAD(P)-binding domain"/>
    <property type="match status" value="1"/>
</dbReference>
<evidence type="ECO:0000259" key="5">
    <source>
        <dbReference type="Pfam" id="PF01494"/>
    </source>
</evidence>
<sequence>MGSNPTRERLRRSVSQNFSVRNRVESHSKLSSSFCSSSGEISWLRTNKFKRGGKLQPGSFSRKQERLVMRIQAISTDNRDTGVQVVDDTSQVHELVIVGAGLAGLAIAGAMHKIGVKSTILEQSPTVRSTGAALTVWRNAWRVLDVLGVGEQLRPTHTLLTGVRLRNLEGEMIRSFELDECPGGPHESRGVERKVLVEALASILPKGTIQFNSRVVSIRRESEGGPFQLTLSDGSVIRTKILVGADGVNSVVGKWMGLAPARYAGYLGVRGLAEYPDGHPFEYALMQYCGSGIRIGVVPISQTKVFWFFVYNKANPGPKITDPKVVKEELLGQLKDRPEILRDMLERTSLETLSRGPIMDRWNLPGRASLVQSCVTVAGDAFHPTTPNLGQGGCCALEDSLALARTLGALLSEGGSPDAQRVTKALEEYATERNQRTLAVTLKSFILGFMLMIALRPFVYFRDKFLLPKAFGPTTYLTQTLYDPGQLPVTQAVAK</sequence>
<evidence type="ECO:0000256" key="3">
    <source>
        <dbReference type="ARBA" id="ARBA00024018"/>
    </source>
</evidence>
<dbReference type="GO" id="GO:0004497">
    <property type="term" value="F:monooxygenase activity"/>
    <property type="evidence" value="ECO:0007669"/>
    <property type="project" value="UniProtKB-KW"/>
</dbReference>
<dbReference type="SUPFAM" id="SSF51905">
    <property type="entry name" value="FAD/NAD(P)-binding domain"/>
    <property type="match status" value="1"/>
</dbReference>
<dbReference type="PANTHER" id="PTHR45934:SF9">
    <property type="entry name" value="FAD_NAD(P)-BINDING OXIDOREDUCTASE FAMILY PROTEIN"/>
    <property type="match status" value="1"/>
</dbReference>
<keyword evidence="2" id="KW-0503">Monooxygenase</keyword>
<evidence type="ECO:0000256" key="1">
    <source>
        <dbReference type="ARBA" id="ARBA00023002"/>
    </source>
</evidence>
<dbReference type="InterPro" id="IPR002938">
    <property type="entry name" value="FAD-bd"/>
</dbReference>
<dbReference type="InterPro" id="IPR044560">
    <property type="entry name" value="MOase"/>
</dbReference>
<comment type="caution">
    <text evidence="6">The sequence shown here is derived from an EMBL/GenBank/DDBJ whole genome shotgun (WGS) entry which is preliminary data.</text>
</comment>
<feature type="domain" description="FAD-binding" evidence="5">
    <location>
        <begin position="95"/>
        <end position="440"/>
    </location>
</feature>
<dbReference type="EMBL" id="JBHFFA010000001">
    <property type="protein sequence ID" value="KAL2651565.1"/>
    <property type="molecule type" value="Genomic_DNA"/>
</dbReference>
<keyword evidence="4" id="KW-0812">Transmembrane</keyword>
<gene>
    <name evidence="6" type="ORF">R1flu_019693</name>
</gene>
<keyword evidence="4" id="KW-1133">Transmembrane helix</keyword>
<dbReference type="AlphaFoldDB" id="A0ABD1ZJQ8"/>
<feature type="transmembrane region" description="Helical" evidence="4">
    <location>
        <begin position="438"/>
        <end position="459"/>
    </location>
</feature>
<dbReference type="Pfam" id="PF01494">
    <property type="entry name" value="FAD_binding_3"/>
    <property type="match status" value="1"/>
</dbReference>
<protein>
    <recommendedName>
        <fullName evidence="5">FAD-binding domain-containing protein</fullName>
    </recommendedName>
</protein>
<evidence type="ECO:0000256" key="2">
    <source>
        <dbReference type="ARBA" id="ARBA00023033"/>
    </source>
</evidence>
<name>A0ABD1ZJQ8_9MARC</name>
<evidence type="ECO:0000256" key="4">
    <source>
        <dbReference type="SAM" id="Phobius"/>
    </source>
</evidence>
<accession>A0ABD1ZJQ8</accession>
<proteinExistence type="inferred from homology"/>
<dbReference type="PANTHER" id="PTHR45934">
    <property type="entry name" value="FAD/NAD(P)-BINDING OXIDOREDUCTASE FAMILY PROTEIN"/>
    <property type="match status" value="1"/>
</dbReference>
<dbReference type="PRINTS" id="PR00420">
    <property type="entry name" value="RNGMNOXGNASE"/>
</dbReference>
<organism evidence="6 7">
    <name type="scientific">Riccia fluitans</name>
    <dbReference type="NCBI Taxonomy" id="41844"/>
    <lineage>
        <taxon>Eukaryota</taxon>
        <taxon>Viridiplantae</taxon>
        <taxon>Streptophyta</taxon>
        <taxon>Embryophyta</taxon>
        <taxon>Marchantiophyta</taxon>
        <taxon>Marchantiopsida</taxon>
        <taxon>Marchantiidae</taxon>
        <taxon>Marchantiales</taxon>
        <taxon>Ricciaceae</taxon>
        <taxon>Riccia</taxon>
    </lineage>
</organism>
<reference evidence="6 7" key="1">
    <citation type="submission" date="2024-09" db="EMBL/GenBank/DDBJ databases">
        <title>Chromosome-scale assembly of Riccia fluitans.</title>
        <authorList>
            <person name="Paukszto L."/>
            <person name="Sawicki J."/>
            <person name="Karawczyk K."/>
            <person name="Piernik-Szablinska J."/>
            <person name="Szczecinska M."/>
            <person name="Mazdziarz M."/>
        </authorList>
    </citation>
    <scope>NUCLEOTIDE SEQUENCE [LARGE SCALE GENOMIC DNA]</scope>
    <source>
        <strain evidence="6">Rf_01</strain>
        <tissue evidence="6">Aerial parts of the thallus</tissue>
    </source>
</reference>
<comment type="similarity">
    <text evidence="3">Belongs to the 3-hydroxybenzoate 6-hydroxylase family.</text>
</comment>
<keyword evidence="4" id="KW-0472">Membrane</keyword>
<dbReference type="Proteomes" id="UP001605036">
    <property type="component" value="Unassembled WGS sequence"/>
</dbReference>